<evidence type="ECO:0000256" key="1">
    <source>
        <dbReference type="SAM" id="MobiDB-lite"/>
    </source>
</evidence>
<feature type="region of interest" description="Disordered" evidence="1">
    <location>
        <begin position="1"/>
        <end position="41"/>
    </location>
</feature>
<gene>
    <name evidence="2" type="ORF">AB5J57_23155</name>
</gene>
<organism evidence="2">
    <name type="scientific">Streptomyces sp. R02</name>
    <dbReference type="NCBI Taxonomy" id="3238623"/>
    <lineage>
        <taxon>Bacteria</taxon>
        <taxon>Bacillati</taxon>
        <taxon>Actinomycetota</taxon>
        <taxon>Actinomycetes</taxon>
        <taxon>Kitasatosporales</taxon>
        <taxon>Streptomycetaceae</taxon>
        <taxon>Streptomyces</taxon>
    </lineage>
</organism>
<dbReference type="EMBL" id="CP163429">
    <property type="protein sequence ID" value="XDP96237.1"/>
    <property type="molecule type" value="Genomic_DNA"/>
</dbReference>
<dbReference type="RefSeq" id="WP_369158523.1">
    <property type="nucleotide sequence ID" value="NZ_CP163429.1"/>
</dbReference>
<protein>
    <submittedName>
        <fullName evidence="2">Uncharacterized protein</fullName>
    </submittedName>
</protein>
<accession>A0AB39LU87</accession>
<dbReference type="AlphaFoldDB" id="A0AB39LU87"/>
<proteinExistence type="predicted"/>
<evidence type="ECO:0000313" key="2">
    <source>
        <dbReference type="EMBL" id="XDP96237.1"/>
    </source>
</evidence>
<sequence length="178" mass="19230">MRDQDSYCHSAAGHAATAAKKPKLPKLRARQGTEVGTSTSRPAAVMDDDRMRYFNGTGWLAIFTGTETTIGRTVHVDAWDEATGVALVVDPKRGTRRPVTDYPVFSHLEQADQVVAAVPGGGWRAYWKDEGPSNGPLTKQVLAWLVTARGRATPITVDAHGHVDDAESADRLIPPGEE</sequence>
<feature type="compositionally biased region" description="Basic residues" evidence="1">
    <location>
        <begin position="20"/>
        <end position="29"/>
    </location>
</feature>
<reference evidence="2" key="1">
    <citation type="submission" date="2024-07" db="EMBL/GenBank/DDBJ databases">
        <authorList>
            <person name="Yu S.T."/>
        </authorList>
    </citation>
    <scope>NUCLEOTIDE SEQUENCE</scope>
    <source>
        <strain evidence="2">R02</strain>
    </source>
</reference>
<name>A0AB39LU87_9ACTN</name>